<dbReference type="SUPFAM" id="SSF74788">
    <property type="entry name" value="Cullin repeat-like"/>
    <property type="match status" value="1"/>
</dbReference>
<sequence>MAHNRKTILLDEGWPHMMAGFEKLKLILAGEPGVAFASDEYMHLYTSTIYNMCTQKPANDYSAQLYERYKELLDGYITATDKHGEFLLKELVFRWKNHKLMVRWLSRFLTTIKATVTSILIAMVDEDREGQIIDRTLVKNVLG</sequence>
<dbReference type="Gene3D" id="1.20.1310.10">
    <property type="entry name" value="Cullin Repeats"/>
    <property type="match status" value="1"/>
</dbReference>
<reference evidence="3" key="1">
    <citation type="submission" date="2020-10" db="EMBL/GenBank/DDBJ databases">
        <authorList>
            <person name="Han B."/>
            <person name="Lu T."/>
            <person name="Zhao Q."/>
            <person name="Huang X."/>
            <person name="Zhao Y."/>
        </authorList>
    </citation>
    <scope>NUCLEOTIDE SEQUENCE</scope>
</reference>
<dbReference type="EMBL" id="CAJGYO010000006">
    <property type="protein sequence ID" value="CAD6238449.1"/>
    <property type="molecule type" value="Genomic_DNA"/>
</dbReference>
<protein>
    <recommendedName>
        <fullName evidence="2">Cullin N-terminal domain-containing protein</fullName>
    </recommendedName>
</protein>
<feature type="domain" description="Cullin N-terminal" evidence="2">
    <location>
        <begin position="38"/>
        <end position="110"/>
    </location>
</feature>
<evidence type="ECO:0000259" key="2">
    <source>
        <dbReference type="Pfam" id="PF00888"/>
    </source>
</evidence>
<dbReference type="OrthoDB" id="27073at2759"/>
<dbReference type="InterPro" id="IPR016159">
    <property type="entry name" value="Cullin_repeat-like_dom_sf"/>
</dbReference>
<name>A0A811PC03_9POAL</name>
<evidence type="ECO:0000256" key="1">
    <source>
        <dbReference type="ARBA" id="ARBA00006019"/>
    </source>
</evidence>
<dbReference type="InterPro" id="IPR045093">
    <property type="entry name" value="Cullin"/>
</dbReference>
<comment type="caution">
    <text evidence="3">The sequence shown here is derived from an EMBL/GenBank/DDBJ whole genome shotgun (WGS) entry which is preliminary data.</text>
</comment>
<dbReference type="Proteomes" id="UP000604825">
    <property type="component" value="Unassembled WGS sequence"/>
</dbReference>
<dbReference type="Pfam" id="PF00888">
    <property type="entry name" value="Cullin"/>
    <property type="match status" value="1"/>
</dbReference>
<evidence type="ECO:0000313" key="3">
    <source>
        <dbReference type="EMBL" id="CAD6238449.1"/>
    </source>
</evidence>
<dbReference type="PANTHER" id="PTHR11932">
    <property type="entry name" value="CULLIN"/>
    <property type="match status" value="1"/>
</dbReference>
<proteinExistence type="inferred from homology"/>
<dbReference type="AlphaFoldDB" id="A0A811PC03"/>
<dbReference type="InterPro" id="IPR001373">
    <property type="entry name" value="Cullin_N"/>
</dbReference>
<evidence type="ECO:0000313" key="4">
    <source>
        <dbReference type="Proteomes" id="UP000604825"/>
    </source>
</evidence>
<accession>A0A811PC03</accession>
<keyword evidence="4" id="KW-1185">Reference proteome</keyword>
<organism evidence="3 4">
    <name type="scientific">Miscanthus lutarioriparius</name>
    <dbReference type="NCBI Taxonomy" id="422564"/>
    <lineage>
        <taxon>Eukaryota</taxon>
        <taxon>Viridiplantae</taxon>
        <taxon>Streptophyta</taxon>
        <taxon>Embryophyta</taxon>
        <taxon>Tracheophyta</taxon>
        <taxon>Spermatophyta</taxon>
        <taxon>Magnoliopsida</taxon>
        <taxon>Liliopsida</taxon>
        <taxon>Poales</taxon>
        <taxon>Poaceae</taxon>
        <taxon>PACMAD clade</taxon>
        <taxon>Panicoideae</taxon>
        <taxon>Andropogonodae</taxon>
        <taxon>Andropogoneae</taxon>
        <taxon>Saccharinae</taxon>
        <taxon>Miscanthus</taxon>
    </lineage>
</organism>
<gene>
    <name evidence="3" type="ORF">NCGR_LOCUS25684</name>
</gene>
<comment type="similarity">
    <text evidence="1">Belongs to the cullin family.</text>
</comment>